<evidence type="ECO:0000313" key="4">
    <source>
        <dbReference type="Proteomes" id="UP000629870"/>
    </source>
</evidence>
<proteinExistence type="predicted"/>
<dbReference type="EMBL" id="VDMO01000005">
    <property type="protein sequence ID" value="TNM71979.1"/>
    <property type="molecule type" value="Genomic_DNA"/>
</dbReference>
<keyword evidence="4" id="KW-1185">Reference proteome</keyword>
<evidence type="ECO:0000313" key="2">
    <source>
        <dbReference type="EMBL" id="TNM71979.1"/>
    </source>
</evidence>
<evidence type="ECO:0000313" key="1">
    <source>
        <dbReference type="EMBL" id="MBB6017451.1"/>
    </source>
</evidence>
<dbReference type="AlphaFoldDB" id="A0A5C4Y8T7"/>
<gene>
    <name evidence="2" type="ORF">FHR04_06345</name>
    <name evidence="1" type="ORF">HNQ04_002716</name>
</gene>
<name>A0A5C4Y8T7_9DEIO</name>
<comment type="caution">
    <text evidence="2">The sequence shown here is derived from an EMBL/GenBank/DDBJ whole genome shotgun (WGS) entry which is preliminary data.</text>
</comment>
<dbReference type="OrthoDB" id="9980063at2"/>
<dbReference type="Proteomes" id="UP000313988">
    <property type="component" value="Unassembled WGS sequence"/>
</dbReference>
<dbReference type="EMBL" id="JACHEW010000014">
    <property type="protein sequence ID" value="MBB6017451.1"/>
    <property type="molecule type" value="Genomic_DNA"/>
</dbReference>
<dbReference type="RefSeq" id="WP_139401722.1">
    <property type="nucleotide sequence ID" value="NZ_JACHEW010000014.1"/>
</dbReference>
<accession>A0A5C4Y8T7</accession>
<reference evidence="1 4" key="2">
    <citation type="submission" date="2020-08" db="EMBL/GenBank/DDBJ databases">
        <title>Genomic Encyclopedia of Type Strains, Phase IV (KMG-IV): sequencing the most valuable type-strain genomes for metagenomic binning, comparative biology and taxonomic classification.</title>
        <authorList>
            <person name="Goeker M."/>
        </authorList>
    </citation>
    <scope>NUCLEOTIDE SEQUENCE [LARGE SCALE GENOMIC DNA]</scope>
    <source>
        <strain evidence="1 4">DSM 12027</strain>
    </source>
</reference>
<reference evidence="2 3" key="1">
    <citation type="submission" date="2019-06" db="EMBL/GenBank/DDBJ databases">
        <title>Genome sequence of Deinococcus radiopugnans ATCC 19172.</title>
        <authorList>
            <person name="Maclea K.S."/>
            <person name="Maynard C.R."/>
        </authorList>
    </citation>
    <scope>NUCLEOTIDE SEQUENCE [LARGE SCALE GENOMIC DNA]</scope>
    <source>
        <strain evidence="2 3">ATCC 19172</strain>
    </source>
</reference>
<protein>
    <submittedName>
        <fullName evidence="2">Uncharacterized protein</fullName>
    </submittedName>
</protein>
<sequence length="65" mass="7190">MKNNILFELTIAVPVRRMPVEPASPEPRVLAQVDEGGYQQQVVGRASDLPATLAWLEEQAMQRSG</sequence>
<dbReference type="Proteomes" id="UP000629870">
    <property type="component" value="Unassembled WGS sequence"/>
</dbReference>
<organism evidence="2 3">
    <name type="scientific">Deinococcus radiopugnans ATCC 19172</name>
    <dbReference type="NCBI Taxonomy" id="585398"/>
    <lineage>
        <taxon>Bacteria</taxon>
        <taxon>Thermotogati</taxon>
        <taxon>Deinococcota</taxon>
        <taxon>Deinococci</taxon>
        <taxon>Deinococcales</taxon>
        <taxon>Deinococcaceae</taxon>
        <taxon>Deinococcus</taxon>
    </lineage>
</organism>
<evidence type="ECO:0000313" key="3">
    <source>
        <dbReference type="Proteomes" id="UP000313988"/>
    </source>
</evidence>